<dbReference type="Pfam" id="PF00933">
    <property type="entry name" value="Glyco_hydro_3"/>
    <property type="match status" value="1"/>
</dbReference>
<dbReference type="EMBL" id="LT607411">
    <property type="protein sequence ID" value="SCE87546.1"/>
    <property type="molecule type" value="Genomic_DNA"/>
</dbReference>
<evidence type="ECO:0000256" key="4">
    <source>
        <dbReference type="ARBA" id="ARBA00022801"/>
    </source>
</evidence>
<feature type="region of interest" description="Disordered" evidence="6">
    <location>
        <begin position="554"/>
        <end position="573"/>
    </location>
</feature>
<evidence type="ECO:0000313" key="10">
    <source>
        <dbReference type="Proteomes" id="UP000198242"/>
    </source>
</evidence>
<evidence type="ECO:0000256" key="7">
    <source>
        <dbReference type="SAM" id="SignalP"/>
    </source>
</evidence>
<dbReference type="PANTHER" id="PTHR30480">
    <property type="entry name" value="BETA-HEXOSAMINIDASE-RELATED"/>
    <property type="match status" value="1"/>
</dbReference>
<comment type="catalytic activity">
    <reaction evidence="1">
        <text>Hydrolysis of terminal non-reducing N-acetyl-D-hexosamine residues in N-acetyl-beta-D-hexosaminides.</text>
        <dbReference type="EC" id="3.2.1.52"/>
    </reaction>
</comment>
<dbReference type="InterPro" id="IPR017853">
    <property type="entry name" value="GH"/>
</dbReference>
<feature type="compositionally biased region" description="Low complexity" evidence="6">
    <location>
        <begin position="30"/>
        <end position="44"/>
    </location>
</feature>
<evidence type="ECO:0000259" key="8">
    <source>
        <dbReference type="Pfam" id="PF00933"/>
    </source>
</evidence>
<dbReference type="PROSITE" id="PS00775">
    <property type="entry name" value="GLYCOSYL_HYDROL_F3"/>
    <property type="match status" value="1"/>
</dbReference>
<dbReference type="RefSeq" id="WP_089005812.1">
    <property type="nucleotide sequence ID" value="NZ_LT607411.1"/>
</dbReference>
<dbReference type="PANTHER" id="PTHR30480:SF13">
    <property type="entry name" value="BETA-HEXOSAMINIDASE"/>
    <property type="match status" value="1"/>
</dbReference>
<proteinExistence type="inferred from homology"/>
<feature type="domain" description="Glycoside hydrolase family 3 N-terminal" evidence="8">
    <location>
        <begin position="102"/>
        <end position="413"/>
    </location>
</feature>
<dbReference type="EC" id="3.2.1.52" evidence="3"/>
<name>A0A1C4VU77_MICVI</name>
<dbReference type="InterPro" id="IPR036881">
    <property type="entry name" value="Glyco_hydro_3_C_sf"/>
</dbReference>
<protein>
    <recommendedName>
        <fullName evidence="3">beta-N-acetylhexosaminidase</fullName>
        <ecNumber evidence="3">3.2.1.52</ecNumber>
    </recommendedName>
</protein>
<sequence length="573" mass="57798">MGSVSTTPRRTVLVLAALAVLLGSGCAKQPGAPVPGASPSASPAAPTPTPGDPKARAEALVRTLADEDLVGQVLMPYAYGSSATQVSPGSAAGNRDLAGVDTPAEMVAKYRLGGVILVGFSADDPTSGNQATTNVDNPKQVRELTTGLREAAGRLPAGAAPFLIGTDQEYGVVTRITDGVTLLPSALAAGAAGDPALTEAAWRAAGAELAAMGINLDFAPVADVLATRSTVIGSRSFGADPERAAAQVAGAVRGLQAEGVAASVKHFPGHGLSAADSHTDLPVVGQSRAVLDRTAFPPFQAGIDAGVMAVMSAHLDVRAVDPGTPATFSRKLLTDVLRGQLGFEGVVITDGMNMAPAKRWSPGEAAVRALNAGNDLILMTPNVSQAYDGLLAALRDGSLPRARLVEAVTRVLTMKFKLADRPVPDLSTLGSAEHRRAAGDLAAAAVTMLRGRCEAAVTGPVTVTASAGRERTRAALAKALTAAGVEVVPSGGRIVHLVGYGDGAGDLRGDAAVTVAMDTPYVLAGAKSPTLLATYSSSQASMTALARVLAGKARPTGHSPVPVPGLPATTCRT</sequence>
<evidence type="ECO:0000256" key="1">
    <source>
        <dbReference type="ARBA" id="ARBA00001231"/>
    </source>
</evidence>
<dbReference type="SUPFAM" id="SSF51445">
    <property type="entry name" value="(Trans)glycosidases"/>
    <property type="match status" value="1"/>
</dbReference>
<dbReference type="Proteomes" id="UP000198242">
    <property type="component" value="Chromosome I"/>
</dbReference>
<keyword evidence="4" id="KW-0378">Hydrolase</keyword>
<comment type="similarity">
    <text evidence="2">Belongs to the glycosyl hydrolase 3 family.</text>
</comment>
<dbReference type="GO" id="GO:0009254">
    <property type="term" value="P:peptidoglycan turnover"/>
    <property type="evidence" value="ECO:0007669"/>
    <property type="project" value="TreeGrafter"/>
</dbReference>
<evidence type="ECO:0000313" key="9">
    <source>
        <dbReference type="EMBL" id="SCE87546.1"/>
    </source>
</evidence>
<dbReference type="GO" id="GO:0004563">
    <property type="term" value="F:beta-N-acetylhexosaminidase activity"/>
    <property type="evidence" value="ECO:0007669"/>
    <property type="project" value="UniProtKB-EC"/>
</dbReference>
<feature type="chain" id="PRO_5039668948" description="beta-N-acetylhexosaminidase" evidence="7">
    <location>
        <begin position="28"/>
        <end position="573"/>
    </location>
</feature>
<evidence type="ECO:0000256" key="2">
    <source>
        <dbReference type="ARBA" id="ARBA00005336"/>
    </source>
</evidence>
<evidence type="ECO:0000256" key="5">
    <source>
        <dbReference type="ARBA" id="ARBA00023295"/>
    </source>
</evidence>
<dbReference type="GO" id="GO:0005975">
    <property type="term" value="P:carbohydrate metabolic process"/>
    <property type="evidence" value="ECO:0007669"/>
    <property type="project" value="InterPro"/>
</dbReference>
<keyword evidence="10" id="KW-1185">Reference proteome</keyword>
<dbReference type="OrthoDB" id="9805821at2"/>
<reference evidence="10" key="1">
    <citation type="submission" date="2016-06" db="EMBL/GenBank/DDBJ databases">
        <authorList>
            <person name="Varghese N."/>
            <person name="Submissions Spin"/>
        </authorList>
    </citation>
    <scope>NUCLEOTIDE SEQUENCE [LARGE SCALE GENOMIC DNA]</scope>
    <source>
        <strain evidence="10">DSM 43909</strain>
    </source>
</reference>
<dbReference type="InterPro" id="IPR001764">
    <property type="entry name" value="Glyco_hydro_3_N"/>
</dbReference>
<dbReference type="InterPro" id="IPR050226">
    <property type="entry name" value="NagZ_Beta-hexosaminidase"/>
</dbReference>
<evidence type="ECO:0000256" key="3">
    <source>
        <dbReference type="ARBA" id="ARBA00012663"/>
    </source>
</evidence>
<evidence type="ECO:0000256" key="6">
    <source>
        <dbReference type="SAM" id="MobiDB-lite"/>
    </source>
</evidence>
<dbReference type="Gene3D" id="3.20.20.300">
    <property type="entry name" value="Glycoside hydrolase, family 3, N-terminal domain"/>
    <property type="match status" value="1"/>
</dbReference>
<feature type="signal peptide" evidence="7">
    <location>
        <begin position="1"/>
        <end position="27"/>
    </location>
</feature>
<accession>A0A1C4VU77</accession>
<organism evidence="9 10">
    <name type="scientific">Micromonospora viridifaciens</name>
    <dbReference type="NCBI Taxonomy" id="1881"/>
    <lineage>
        <taxon>Bacteria</taxon>
        <taxon>Bacillati</taxon>
        <taxon>Actinomycetota</taxon>
        <taxon>Actinomycetes</taxon>
        <taxon>Micromonosporales</taxon>
        <taxon>Micromonosporaceae</taxon>
        <taxon>Micromonospora</taxon>
    </lineage>
</organism>
<dbReference type="InterPro" id="IPR019800">
    <property type="entry name" value="Glyco_hydro_3_AS"/>
</dbReference>
<feature type="region of interest" description="Disordered" evidence="6">
    <location>
        <begin position="30"/>
        <end position="55"/>
    </location>
</feature>
<dbReference type="AlphaFoldDB" id="A0A1C4VU77"/>
<dbReference type="InterPro" id="IPR036962">
    <property type="entry name" value="Glyco_hydro_3_N_sf"/>
</dbReference>
<dbReference type="Gene3D" id="3.40.50.1700">
    <property type="entry name" value="Glycoside hydrolase family 3 C-terminal domain"/>
    <property type="match status" value="1"/>
</dbReference>
<keyword evidence="5" id="KW-0326">Glycosidase</keyword>
<gene>
    <name evidence="9" type="ORF">GA0074695_1797</name>
</gene>
<keyword evidence="7" id="KW-0732">Signal</keyword>